<dbReference type="CDD" id="cd00452">
    <property type="entry name" value="KDPG_aldolase"/>
    <property type="match status" value="1"/>
</dbReference>
<dbReference type="RefSeq" id="WP_096423045.1">
    <property type="nucleotide sequence ID" value="NZ_AP017315.1"/>
</dbReference>
<dbReference type="Gene3D" id="3.20.20.70">
    <property type="entry name" value="Aldolase class I"/>
    <property type="match status" value="1"/>
</dbReference>
<reference evidence="6 7" key="2">
    <citation type="submission" date="2016-01" db="EMBL/GenBank/DDBJ databases">
        <title>Microcella alkaliphila JAM AC0309 whole genome shotgun sequence.</title>
        <authorList>
            <person name="Kurata A."/>
            <person name="Hirose Y."/>
            <person name="Kishimoto N."/>
            <person name="Kobayashi T."/>
        </authorList>
    </citation>
    <scope>NUCLEOTIDE SEQUENCE [LARGE SCALE GENOMIC DNA]</scope>
    <source>
        <strain evidence="6 7">JAM AC0309</strain>
    </source>
</reference>
<organism evidence="6 7">
    <name type="scientific">Microcella alkaliphila</name>
    <dbReference type="NCBI Taxonomy" id="279828"/>
    <lineage>
        <taxon>Bacteria</taxon>
        <taxon>Bacillati</taxon>
        <taxon>Actinomycetota</taxon>
        <taxon>Actinomycetes</taxon>
        <taxon>Micrococcales</taxon>
        <taxon>Microbacteriaceae</taxon>
        <taxon>Microcella</taxon>
    </lineage>
</organism>
<evidence type="ECO:0000256" key="4">
    <source>
        <dbReference type="ARBA" id="ARBA00023239"/>
    </source>
</evidence>
<dbReference type="OrthoDB" id="9805177at2"/>
<comment type="similarity">
    <text evidence="2">Belongs to the KHG/KDPG aldolase family.</text>
</comment>
<dbReference type="InterPro" id="IPR013785">
    <property type="entry name" value="Aldolase_TIM"/>
</dbReference>
<dbReference type="PROSITE" id="PS00160">
    <property type="entry name" value="ALDOLASE_KDPG_KHG_2"/>
    <property type="match status" value="1"/>
</dbReference>
<dbReference type="InterPro" id="IPR031338">
    <property type="entry name" value="KDPG/KHG_AS_2"/>
</dbReference>
<dbReference type="GO" id="GO:0016829">
    <property type="term" value="F:lyase activity"/>
    <property type="evidence" value="ECO:0007669"/>
    <property type="project" value="UniProtKB-KW"/>
</dbReference>
<dbReference type="KEGG" id="malk:MalAC0309_2468"/>
<dbReference type="Pfam" id="PF01081">
    <property type="entry name" value="Aldolase"/>
    <property type="match status" value="1"/>
</dbReference>
<evidence type="ECO:0000256" key="2">
    <source>
        <dbReference type="ARBA" id="ARBA00006906"/>
    </source>
</evidence>
<dbReference type="Proteomes" id="UP000218965">
    <property type="component" value="Chromosome"/>
</dbReference>
<dbReference type="InterPro" id="IPR000887">
    <property type="entry name" value="Aldlse_KDPG_KHG"/>
</dbReference>
<dbReference type="EMBL" id="AP017315">
    <property type="protein sequence ID" value="BAU33308.1"/>
    <property type="molecule type" value="Genomic_DNA"/>
</dbReference>
<evidence type="ECO:0000313" key="7">
    <source>
        <dbReference type="Proteomes" id="UP000218965"/>
    </source>
</evidence>
<evidence type="ECO:0000313" key="6">
    <source>
        <dbReference type="EMBL" id="BAU33308.1"/>
    </source>
</evidence>
<gene>
    <name evidence="6" type="ORF">MalAC0309_2468</name>
</gene>
<dbReference type="SUPFAM" id="SSF51569">
    <property type="entry name" value="Aldolase"/>
    <property type="match status" value="1"/>
</dbReference>
<protein>
    <submittedName>
        <fullName evidence="6">KHG/KDPG aldolase</fullName>
    </submittedName>
</protein>
<dbReference type="NCBIfam" id="TIGR01182">
    <property type="entry name" value="eda"/>
    <property type="match status" value="1"/>
</dbReference>
<comment type="subunit">
    <text evidence="3">Homotrimer.</text>
</comment>
<accession>A0A0U5BRK5</accession>
<dbReference type="AlphaFoldDB" id="A0A0U5BRK5"/>
<name>A0A0U5BRK5_9MICO</name>
<evidence type="ECO:0000256" key="1">
    <source>
        <dbReference type="ARBA" id="ARBA00004761"/>
    </source>
</evidence>
<sequence>MTALGGQRIIPLATPADSAQADALADGLMLGGLPIVEVALRSDYALAALQRIAARRDIRVGAGTVLDVDQARAAIDAGAQFIVTPGLDATVVQCALDAGIEIVPGVMTPSEVQAARALGLRRVKLFPAGLLGGIEALDALGAVFRDVQFMPSAGVNQANLAEQLRHPSVFAVSGSWMTTTAMLERGADAVATAAAAARSVAEA</sequence>
<evidence type="ECO:0000256" key="3">
    <source>
        <dbReference type="ARBA" id="ARBA00011233"/>
    </source>
</evidence>
<evidence type="ECO:0000256" key="5">
    <source>
        <dbReference type="ARBA" id="ARBA00023277"/>
    </source>
</evidence>
<comment type="pathway">
    <text evidence="1">Carbohydrate acid metabolism.</text>
</comment>
<proteinExistence type="inferred from homology"/>
<dbReference type="PANTHER" id="PTHR30246:SF1">
    <property type="entry name" value="2-DEHYDRO-3-DEOXY-6-PHOSPHOGALACTONATE ALDOLASE-RELATED"/>
    <property type="match status" value="1"/>
</dbReference>
<reference evidence="7" key="1">
    <citation type="submission" date="2015-12" db="EMBL/GenBank/DDBJ databases">
        <authorList>
            <person name="Shamseldin A."/>
            <person name="Moawad H."/>
            <person name="Abd El-Rahim W.M."/>
            <person name="Sadowsky M.J."/>
        </authorList>
    </citation>
    <scope>NUCLEOTIDE SEQUENCE [LARGE SCALE GENOMIC DNA]</scope>
    <source>
        <strain evidence="7">JAM AC0309</strain>
    </source>
</reference>
<keyword evidence="4" id="KW-0456">Lyase</keyword>
<dbReference type="PANTHER" id="PTHR30246">
    <property type="entry name" value="2-KETO-3-DEOXY-6-PHOSPHOGLUCONATE ALDOLASE"/>
    <property type="match status" value="1"/>
</dbReference>
<keyword evidence="5" id="KW-0119">Carbohydrate metabolism</keyword>